<dbReference type="InterPro" id="IPR036890">
    <property type="entry name" value="HATPase_C_sf"/>
</dbReference>
<organism evidence="7 8">
    <name type="scientific">Lithohypha guttulata</name>
    <dbReference type="NCBI Taxonomy" id="1690604"/>
    <lineage>
        <taxon>Eukaryota</taxon>
        <taxon>Fungi</taxon>
        <taxon>Dikarya</taxon>
        <taxon>Ascomycota</taxon>
        <taxon>Pezizomycotina</taxon>
        <taxon>Eurotiomycetes</taxon>
        <taxon>Chaetothyriomycetidae</taxon>
        <taxon>Chaetothyriales</taxon>
        <taxon>Trichomeriaceae</taxon>
        <taxon>Lithohypha</taxon>
    </lineage>
</organism>
<dbReference type="SMART" id="SM00448">
    <property type="entry name" value="REC"/>
    <property type="match status" value="1"/>
</dbReference>
<dbReference type="InterPro" id="IPR011006">
    <property type="entry name" value="CheY-like_superfamily"/>
</dbReference>
<evidence type="ECO:0000259" key="3">
    <source>
        <dbReference type="PROSITE" id="PS50109"/>
    </source>
</evidence>
<dbReference type="Gene3D" id="3.40.50.2300">
    <property type="match status" value="1"/>
</dbReference>
<feature type="domain" description="Response regulatory" evidence="4">
    <location>
        <begin position="1003"/>
        <end position="1129"/>
    </location>
</feature>
<dbReference type="PANTHER" id="PTHR43719">
    <property type="entry name" value="TWO-COMPONENT HISTIDINE KINASE"/>
    <property type="match status" value="1"/>
</dbReference>
<dbReference type="NCBIfam" id="TIGR00229">
    <property type="entry name" value="sensory_box"/>
    <property type="match status" value="2"/>
</dbReference>
<dbReference type="Pfam" id="PF13188">
    <property type="entry name" value="PAS_8"/>
    <property type="match status" value="2"/>
</dbReference>
<dbReference type="Pfam" id="PF02518">
    <property type="entry name" value="HATPase_c"/>
    <property type="match status" value="1"/>
</dbReference>
<dbReference type="CDD" id="cd00082">
    <property type="entry name" value="HisKA"/>
    <property type="match status" value="1"/>
</dbReference>
<dbReference type="InterPro" id="IPR001789">
    <property type="entry name" value="Sig_transdc_resp-reg_receiver"/>
</dbReference>
<sequence length="1134" mass="126829">MSSMSVGIRVNLDWTRDPVPPQITSFQQTVRDFDWSKTAFGHIKSWRRELRQCVRFVMADTAPIILYWGPAYTIMYNEAYIPLVGAKHPAMMGCNAPDVFPDFWDYFVGVIKEMSETGQTASGEATRLLMERQGFLEETFFSWKLIPVIGDDGTLLGAYGAPEDRTNTVIGERRTLCVQTLTQRLAIATTFKDLWRVTVETLAENDRDVPFALLYCDDSSLRFGSPAIYRSFEVVGCIGLSQSHPLRSQEVDLDADLNGLSAAIHEAVGHMRTVVISADDADVATLLSDVQWKGSGVPSKQFAVVPIAGGSKTPAALVIGINPHRRYNSWYQSFLEMISDVLASSMSKIRLSNELKYRAEIATKATRDFQRTEMRFSRFANRSTVGLAVTDLAGKIIFANEAWYNFTGIDPEAVNSSWSDNVLDEDLPTMKEWWHRVAALKQSVSFTFRTKNAFKSGNMKMPHRTGFAACYADRDDEGGVETIMGLVMDISEQKWIEEQLLRRTREIAESEHRYRSFADLCPLGIVSTDPNGYVQWGNDAWHDFYGFTKGQVFDAQPWLPYIHPDDVQKARDYFTDLQTKRGQLTVQLKLRKKYSIYEGDRALENNAYVLATGIQEYKPDGITIDHIDFWVTDISAQKLAEKVLTDKMEEAIRTRTQQERFIDMISHEIRNPLSAVLHCGEEIVEAVKQSLVNMNNTSNNGLLTIGHVSGPKSTQLMLYNALQAADTIIYCVNHQKQIVDDVLTLSKLDSELLVVSPVPVKLSDVMQSAVKIFESELRMSDISLDMIEHKSVSELGVDWILLDPNRFLQIVINIITNAIKFTRACETRKIKVTTSVHTERPCHFEEIDFVPRRYNPLQRRGSLVQASSDHASSQIYLRVGVSDTGKGLTAREKKLLFNRFAQASPKTHAEYGGSGLGLFISRQISEMLGGEIGVGTSELGGCTFAFYVTTTKVEKPRSNLLRSAAPPLPGRIKSAPMTLDGLADLENKSPRPGKTAGPPVKVRTLVVEDNLINQKVLCKQLRNHGFEVEAANHGKEALMALEKVEEEGARHFDVMLCDIEMPVMGGIQCVTEVRKREASGEFSARIPIIGVTANVRSTQVNAALEAGMDTITTKPYRIGDLIANIDRLCSNLPP</sequence>
<evidence type="ECO:0000259" key="5">
    <source>
        <dbReference type="PROSITE" id="PS50112"/>
    </source>
</evidence>
<dbReference type="PRINTS" id="PR00344">
    <property type="entry name" value="BCTRLSENSOR"/>
</dbReference>
<evidence type="ECO:0000256" key="2">
    <source>
        <dbReference type="PROSITE-ProRule" id="PRU00169"/>
    </source>
</evidence>
<dbReference type="EMBL" id="JAVRRG010000007">
    <property type="protein sequence ID" value="KAK5100179.1"/>
    <property type="molecule type" value="Genomic_DNA"/>
</dbReference>
<dbReference type="InterPro" id="IPR000014">
    <property type="entry name" value="PAS"/>
</dbReference>
<dbReference type="SUPFAM" id="SSF47384">
    <property type="entry name" value="Homodimeric domain of signal transducing histidine kinase"/>
    <property type="match status" value="1"/>
</dbReference>
<dbReference type="SUPFAM" id="SSF55785">
    <property type="entry name" value="PYP-like sensor domain (PAS domain)"/>
    <property type="match status" value="3"/>
</dbReference>
<keyword evidence="1 2" id="KW-0597">Phosphoprotein</keyword>
<dbReference type="SMART" id="SM00387">
    <property type="entry name" value="HATPase_c"/>
    <property type="match status" value="1"/>
</dbReference>
<protein>
    <recommendedName>
        <fullName evidence="9">Histidine kinase</fullName>
    </recommendedName>
</protein>
<comment type="caution">
    <text evidence="7">The sequence shown here is derived from an EMBL/GenBank/DDBJ whole genome shotgun (WGS) entry which is preliminary data.</text>
</comment>
<evidence type="ECO:0000313" key="8">
    <source>
        <dbReference type="Proteomes" id="UP001345013"/>
    </source>
</evidence>
<dbReference type="InterPro" id="IPR035965">
    <property type="entry name" value="PAS-like_dom_sf"/>
</dbReference>
<evidence type="ECO:0000256" key="1">
    <source>
        <dbReference type="ARBA" id="ARBA00022553"/>
    </source>
</evidence>
<dbReference type="PROSITE" id="PS50112">
    <property type="entry name" value="PAS"/>
    <property type="match status" value="2"/>
</dbReference>
<dbReference type="Gene3D" id="1.10.287.130">
    <property type="match status" value="1"/>
</dbReference>
<dbReference type="Proteomes" id="UP001345013">
    <property type="component" value="Unassembled WGS sequence"/>
</dbReference>
<evidence type="ECO:0008006" key="9">
    <source>
        <dbReference type="Google" id="ProtNLM"/>
    </source>
</evidence>
<dbReference type="InterPro" id="IPR000700">
    <property type="entry name" value="PAS-assoc_C"/>
</dbReference>
<evidence type="ECO:0000259" key="4">
    <source>
        <dbReference type="PROSITE" id="PS50110"/>
    </source>
</evidence>
<dbReference type="PROSITE" id="PS50113">
    <property type="entry name" value="PAC"/>
    <property type="match status" value="1"/>
</dbReference>
<dbReference type="Gene3D" id="3.30.565.10">
    <property type="entry name" value="Histidine kinase-like ATPase, C-terminal domain"/>
    <property type="match status" value="1"/>
</dbReference>
<gene>
    <name evidence="7" type="ORF">LTR24_000974</name>
</gene>
<dbReference type="PROSITE" id="PS50110">
    <property type="entry name" value="RESPONSE_REGULATORY"/>
    <property type="match status" value="1"/>
</dbReference>
<dbReference type="PANTHER" id="PTHR43719:SF60">
    <property type="entry name" value="HISTIDINE KINASE G2"/>
    <property type="match status" value="1"/>
</dbReference>
<dbReference type="SUPFAM" id="SSF55874">
    <property type="entry name" value="ATPase domain of HSP90 chaperone/DNA topoisomerase II/histidine kinase"/>
    <property type="match status" value="1"/>
</dbReference>
<evidence type="ECO:0000313" key="7">
    <source>
        <dbReference type="EMBL" id="KAK5100179.1"/>
    </source>
</evidence>
<dbReference type="CDD" id="cd17546">
    <property type="entry name" value="REC_hyHK_CKI1_RcsC-like"/>
    <property type="match status" value="1"/>
</dbReference>
<dbReference type="SMART" id="SM00388">
    <property type="entry name" value="HisKA"/>
    <property type="match status" value="1"/>
</dbReference>
<dbReference type="InterPro" id="IPR005467">
    <property type="entry name" value="His_kinase_dom"/>
</dbReference>
<dbReference type="InterPro" id="IPR003594">
    <property type="entry name" value="HATPase_dom"/>
</dbReference>
<name>A0ABR0KLU0_9EURO</name>
<dbReference type="Pfam" id="PF00072">
    <property type="entry name" value="Response_reg"/>
    <property type="match status" value="1"/>
</dbReference>
<reference evidence="7 8" key="1">
    <citation type="submission" date="2023-08" db="EMBL/GenBank/DDBJ databases">
        <title>Black Yeasts Isolated from many extreme environments.</title>
        <authorList>
            <person name="Coleine C."/>
            <person name="Stajich J.E."/>
            <person name="Selbmann L."/>
        </authorList>
    </citation>
    <scope>NUCLEOTIDE SEQUENCE [LARGE SCALE GENOMIC DNA]</scope>
    <source>
        <strain evidence="7 8">CCFEE 5885</strain>
    </source>
</reference>
<feature type="domain" description="PAC" evidence="6">
    <location>
        <begin position="444"/>
        <end position="502"/>
    </location>
</feature>
<dbReference type="InterPro" id="IPR050956">
    <property type="entry name" value="2C_system_His_kinase"/>
</dbReference>
<dbReference type="InterPro" id="IPR004358">
    <property type="entry name" value="Sig_transdc_His_kin-like_C"/>
</dbReference>
<proteinExistence type="predicted"/>
<dbReference type="InterPro" id="IPR036097">
    <property type="entry name" value="HisK_dim/P_sf"/>
</dbReference>
<feature type="domain" description="PAS" evidence="5">
    <location>
        <begin position="372"/>
        <end position="414"/>
    </location>
</feature>
<dbReference type="CDD" id="cd00130">
    <property type="entry name" value="PAS"/>
    <property type="match status" value="2"/>
</dbReference>
<feature type="modified residue" description="4-aspartylphosphate" evidence="2">
    <location>
        <position position="1058"/>
    </location>
</feature>
<accession>A0ABR0KLU0</accession>
<dbReference type="SUPFAM" id="SSF52172">
    <property type="entry name" value="CheY-like"/>
    <property type="match status" value="1"/>
</dbReference>
<feature type="domain" description="Histidine kinase" evidence="3">
    <location>
        <begin position="664"/>
        <end position="952"/>
    </location>
</feature>
<dbReference type="InterPro" id="IPR003661">
    <property type="entry name" value="HisK_dim/P_dom"/>
</dbReference>
<dbReference type="PROSITE" id="PS50109">
    <property type="entry name" value="HIS_KIN"/>
    <property type="match status" value="1"/>
</dbReference>
<keyword evidence="8" id="KW-1185">Reference proteome</keyword>
<evidence type="ECO:0000259" key="6">
    <source>
        <dbReference type="PROSITE" id="PS50113"/>
    </source>
</evidence>
<dbReference type="Gene3D" id="3.30.450.20">
    <property type="entry name" value="PAS domain"/>
    <property type="match status" value="3"/>
</dbReference>
<feature type="domain" description="PAS" evidence="5">
    <location>
        <begin position="510"/>
        <end position="581"/>
    </location>
</feature>
<dbReference type="SMART" id="SM00091">
    <property type="entry name" value="PAS"/>
    <property type="match status" value="2"/>
</dbReference>